<sequence>MSETAPLDEDPRWQKLMARGGMVSLPFAAPDGWPHGPIPPGEKSLEIGEDSLSPLYCTLAGHRFLRALLLLPITGARTVFGFESWASVSEDSWRAFLAARAGGEAFRGSFAWLGNSLPGFAQAEPVPCNLVPGPAGQPPRLQPQPGTALNRAQSDGISTARLAAIYAGAGQDIATLLEG</sequence>
<comment type="caution">
    <text evidence="1">The sequence shown here is derived from an EMBL/GenBank/DDBJ whole genome shotgun (WGS) entry which is preliminary data.</text>
</comment>
<dbReference type="Proteomes" id="UP001144205">
    <property type="component" value="Unassembled WGS sequence"/>
</dbReference>
<evidence type="ECO:0000313" key="2">
    <source>
        <dbReference type="Proteomes" id="UP001144205"/>
    </source>
</evidence>
<accession>A0ABQ5LVM8</accession>
<dbReference type="InterPro" id="IPR018697">
    <property type="entry name" value="DUF2199"/>
</dbReference>
<proteinExistence type="predicted"/>
<reference evidence="1" key="1">
    <citation type="journal article" date="2023" name="Int. J. Syst. Evol. Microbiol.">
        <title>Sinisalibacter aestuarii sp. nov., isolated from estuarine sediment of the Arakawa River.</title>
        <authorList>
            <person name="Arafat S.T."/>
            <person name="Hirano S."/>
            <person name="Sato A."/>
            <person name="Takeuchi K."/>
            <person name="Yasuda T."/>
            <person name="Terahara T."/>
            <person name="Hamada M."/>
            <person name="Kobayashi T."/>
        </authorList>
    </citation>
    <scope>NUCLEOTIDE SEQUENCE</scope>
    <source>
        <strain evidence="1">B-399</strain>
    </source>
</reference>
<dbReference type="EMBL" id="BROH01000009">
    <property type="protein sequence ID" value="GKY89033.1"/>
    <property type="molecule type" value="Genomic_DNA"/>
</dbReference>
<dbReference type="Pfam" id="PF09965">
    <property type="entry name" value="DUF2199"/>
    <property type="match status" value="1"/>
</dbReference>
<protein>
    <recommendedName>
        <fullName evidence="3">DUF2199 domain-containing protein</fullName>
    </recommendedName>
</protein>
<dbReference type="RefSeq" id="WP_281843070.1">
    <property type="nucleotide sequence ID" value="NZ_BROH01000009.1"/>
</dbReference>
<keyword evidence="2" id="KW-1185">Reference proteome</keyword>
<name>A0ABQ5LVM8_9RHOB</name>
<evidence type="ECO:0000313" key="1">
    <source>
        <dbReference type="EMBL" id="GKY89033.1"/>
    </source>
</evidence>
<evidence type="ECO:0008006" key="3">
    <source>
        <dbReference type="Google" id="ProtNLM"/>
    </source>
</evidence>
<gene>
    <name evidence="1" type="ORF">STA1M1_29020</name>
</gene>
<organism evidence="1 2">
    <name type="scientific">Sinisalibacter aestuarii</name>
    <dbReference type="NCBI Taxonomy" id="2949426"/>
    <lineage>
        <taxon>Bacteria</taxon>
        <taxon>Pseudomonadati</taxon>
        <taxon>Pseudomonadota</taxon>
        <taxon>Alphaproteobacteria</taxon>
        <taxon>Rhodobacterales</taxon>
        <taxon>Roseobacteraceae</taxon>
        <taxon>Sinisalibacter</taxon>
    </lineage>
</organism>